<protein>
    <submittedName>
        <fullName evidence="1">Uncharacterized protein</fullName>
    </submittedName>
</protein>
<dbReference type="AlphaFoldDB" id="A0AAV4J637"/>
<name>A0AAV4J637_9GAST</name>
<dbReference type="EMBL" id="BMAT01002973">
    <property type="protein sequence ID" value="GFS17851.1"/>
    <property type="molecule type" value="Genomic_DNA"/>
</dbReference>
<dbReference type="Proteomes" id="UP000762676">
    <property type="component" value="Unassembled WGS sequence"/>
</dbReference>
<reference evidence="1 2" key="1">
    <citation type="journal article" date="2021" name="Elife">
        <title>Chloroplast acquisition without the gene transfer in kleptoplastic sea slugs, Plakobranchus ocellatus.</title>
        <authorList>
            <person name="Maeda T."/>
            <person name="Takahashi S."/>
            <person name="Yoshida T."/>
            <person name="Shimamura S."/>
            <person name="Takaki Y."/>
            <person name="Nagai Y."/>
            <person name="Toyoda A."/>
            <person name="Suzuki Y."/>
            <person name="Arimoto A."/>
            <person name="Ishii H."/>
            <person name="Satoh N."/>
            <person name="Nishiyama T."/>
            <person name="Hasebe M."/>
            <person name="Maruyama T."/>
            <person name="Minagawa J."/>
            <person name="Obokata J."/>
            <person name="Shigenobu S."/>
        </authorList>
    </citation>
    <scope>NUCLEOTIDE SEQUENCE [LARGE SCALE GENOMIC DNA]</scope>
</reference>
<comment type="caution">
    <text evidence="1">The sequence shown here is derived from an EMBL/GenBank/DDBJ whole genome shotgun (WGS) entry which is preliminary data.</text>
</comment>
<organism evidence="1 2">
    <name type="scientific">Elysia marginata</name>
    <dbReference type="NCBI Taxonomy" id="1093978"/>
    <lineage>
        <taxon>Eukaryota</taxon>
        <taxon>Metazoa</taxon>
        <taxon>Spiralia</taxon>
        <taxon>Lophotrochozoa</taxon>
        <taxon>Mollusca</taxon>
        <taxon>Gastropoda</taxon>
        <taxon>Heterobranchia</taxon>
        <taxon>Euthyneura</taxon>
        <taxon>Panpulmonata</taxon>
        <taxon>Sacoglossa</taxon>
        <taxon>Placobranchoidea</taxon>
        <taxon>Plakobranchidae</taxon>
        <taxon>Elysia</taxon>
    </lineage>
</organism>
<evidence type="ECO:0000313" key="2">
    <source>
        <dbReference type="Proteomes" id="UP000762676"/>
    </source>
</evidence>
<sequence length="232" mass="26844">MTEWILQYELARQRQDYYLNELRDLRQLFSNMGKPLHSAREPSKTPKRFWTPAWPSNPTNASKTLAKRGWFHNKPNEACVLFAKDLSPRRRLQRPEFWSARYSTEVPLSSFHSSVNTNHSNQGHTNSASNRYINIVKNYNSGQYSAAVSTPKGSLHSIQVSGARRVKLPPIDGGHHSLDRHKTDYEPFERLSRRNKLNLTSFLREERERVATQNSIDLSEVRVQATPIPCSR</sequence>
<gene>
    <name evidence="1" type="ORF">ElyMa_001506600</name>
</gene>
<proteinExistence type="predicted"/>
<accession>A0AAV4J637</accession>
<keyword evidence="2" id="KW-1185">Reference proteome</keyword>
<evidence type="ECO:0000313" key="1">
    <source>
        <dbReference type="EMBL" id="GFS17851.1"/>
    </source>
</evidence>